<evidence type="ECO:0000313" key="2">
    <source>
        <dbReference type="Proteomes" id="UP001056455"/>
    </source>
</evidence>
<evidence type="ECO:0000313" key="1">
    <source>
        <dbReference type="EMBL" id="USQ78188.1"/>
    </source>
</evidence>
<protein>
    <submittedName>
        <fullName evidence="1">Uncharacterized protein</fullName>
    </submittedName>
</protein>
<gene>
    <name evidence="1" type="ORF">NF556_11000</name>
</gene>
<name>A0ABY4YN98_9MICO</name>
<reference evidence="1" key="1">
    <citation type="submission" date="2022-06" db="EMBL/GenBank/DDBJ databases">
        <title>Ornithinimicrobium HY1793.</title>
        <authorList>
            <person name="Huang Y."/>
        </authorList>
    </citation>
    <scope>NUCLEOTIDE SEQUENCE</scope>
    <source>
        <strain evidence="1">HY1793</strain>
    </source>
</reference>
<dbReference type="RefSeq" id="WP_252590987.1">
    <property type="nucleotide sequence ID" value="NZ_CP099489.1"/>
</dbReference>
<dbReference type="EMBL" id="CP099489">
    <property type="protein sequence ID" value="USQ78188.1"/>
    <property type="molecule type" value="Genomic_DNA"/>
</dbReference>
<organism evidence="1 2">
    <name type="scientific">Ornithinimicrobium faecis</name>
    <dbReference type="NCBI Taxonomy" id="2934158"/>
    <lineage>
        <taxon>Bacteria</taxon>
        <taxon>Bacillati</taxon>
        <taxon>Actinomycetota</taxon>
        <taxon>Actinomycetes</taxon>
        <taxon>Micrococcales</taxon>
        <taxon>Ornithinimicrobiaceae</taxon>
        <taxon>Ornithinimicrobium</taxon>
    </lineage>
</organism>
<sequence>MAIAVGYGLFQLSQIYPDADEGKAIGEEIASELVADHPAFVVESDAEASFAEVNISITQDGGELTEPELSAMLPTLRDLVAEHADSRWDIDSTIEGRWRTSQVTITGSDADRWPELAPALELGQSDRAVVSVHLNSNRAVLNRDLDTERLCGAGTDPRDFYTDSIEEAADILTEVGWTDPEAPVLVYLGSGCEGPLRVSLDLSGPDRLERMEDLQTLVTSLPAEEVLVGATVRESGELQLALEQDVSDDLAQSLVDAWPHGDVWINGESVAGS</sequence>
<keyword evidence="2" id="KW-1185">Reference proteome</keyword>
<accession>A0ABY4YN98</accession>
<dbReference type="Proteomes" id="UP001056455">
    <property type="component" value="Chromosome"/>
</dbReference>
<proteinExistence type="predicted"/>